<dbReference type="GO" id="GO:0000712">
    <property type="term" value="P:resolution of meiotic recombination intermediates"/>
    <property type="evidence" value="ECO:0007669"/>
    <property type="project" value="TreeGrafter"/>
</dbReference>
<evidence type="ECO:0000256" key="1">
    <source>
        <dbReference type="ARBA" id="ARBA00001946"/>
    </source>
</evidence>
<feature type="domain" description="ERCC4" evidence="15">
    <location>
        <begin position="329"/>
        <end position="602"/>
    </location>
</feature>
<evidence type="ECO:0000313" key="16">
    <source>
        <dbReference type="EMBL" id="KIV92504.1"/>
    </source>
</evidence>
<dbReference type="GO" id="GO:0046872">
    <property type="term" value="F:metal ion binding"/>
    <property type="evidence" value="ECO:0007669"/>
    <property type="project" value="UniProtKB-KW"/>
</dbReference>
<dbReference type="STRING" id="212818.A0A0D1ZF97"/>
<sequence length="651" mass="71972">MPEIIELISSSPPIPSSRPTIPPPNKRLGASPEVVDRLPEAISLEIFSDSDIESDRSAKRRRITPTFTTTEGTLPGSSNLDISDRDELPEIHTLIAEALPQIQRPAATIWDDDDQITFSSSAPESRGVNPLEPTSVANRLQRYAQDDSNLAKSSAILSSSPRPTYSTRTEQLLALMKKDTGKKSNLKAHASRIENPRASDKVKQIEQPLDDIIFSSSQVWTTTKPTKSFTESNKEEKAASRAAAKATKDAEKEAEKERKRLEREQKSKEKQRAADLAEVNKSRIDKKDSAAEMIVDVACSLRGTSIGNQIEQYMKLANIELNYIEDEVDLIHNSTGHRPQGRIIKWRRKVVSRYNDQDGQWEPASQSRTIDEGHLLVHISGSDLATLLASPASASSESAQPSVEEMKANLDAHVALLRGIGGPDCIPIYLIEGMTTWLKRNINAKNREYTAAVRAQMVDVDGDNTTSVPTGSQARSRKSKKSAVSSIDLSFITADILEDMLLHLQLAHQPILVQHTTSASNSAAQISALTQNLSTRPYRLAQVDFNLKNASFCMDRGQVRTGDNSRETFAKMLQEVQRVTPSMAYGILDKYSSVRDLAVGFEKHGNLLLQDLRKSANKDGAWNDRKLGPMASRRLYKVFMGRDPSATDGMS</sequence>
<keyword evidence="11" id="KW-0234">DNA repair</keyword>
<evidence type="ECO:0000313" key="17">
    <source>
        <dbReference type="Proteomes" id="UP000054302"/>
    </source>
</evidence>
<comment type="subcellular location">
    <subcellularLocation>
        <location evidence="2">Nucleus</location>
    </subcellularLocation>
</comment>
<feature type="compositionally biased region" description="Polar residues" evidence="14">
    <location>
        <begin position="146"/>
        <end position="157"/>
    </location>
</feature>
<dbReference type="PANTHER" id="PTHR21077">
    <property type="entry name" value="EME1 PROTEIN"/>
    <property type="match status" value="1"/>
</dbReference>
<evidence type="ECO:0000256" key="5">
    <source>
        <dbReference type="ARBA" id="ARBA00022723"/>
    </source>
</evidence>
<dbReference type="SMART" id="SM00891">
    <property type="entry name" value="ERCC4"/>
    <property type="match status" value="1"/>
</dbReference>
<dbReference type="InterPro" id="IPR033310">
    <property type="entry name" value="Mms4/EME1/EME2"/>
</dbReference>
<dbReference type="PANTHER" id="PTHR21077:SF5">
    <property type="entry name" value="CROSSOVER JUNCTION ENDONUCLEASE MMS4"/>
    <property type="match status" value="1"/>
</dbReference>
<evidence type="ECO:0000259" key="15">
    <source>
        <dbReference type="SMART" id="SM00891"/>
    </source>
</evidence>
<evidence type="ECO:0000256" key="12">
    <source>
        <dbReference type="ARBA" id="ARBA00023242"/>
    </source>
</evidence>
<evidence type="ECO:0000256" key="11">
    <source>
        <dbReference type="ARBA" id="ARBA00023204"/>
    </source>
</evidence>
<evidence type="ECO:0000256" key="2">
    <source>
        <dbReference type="ARBA" id="ARBA00004123"/>
    </source>
</evidence>
<dbReference type="EMBL" id="KN847522">
    <property type="protein sequence ID" value="KIV92504.1"/>
    <property type="molecule type" value="Genomic_DNA"/>
</dbReference>
<dbReference type="GO" id="GO:0003677">
    <property type="term" value="F:DNA binding"/>
    <property type="evidence" value="ECO:0007669"/>
    <property type="project" value="InterPro"/>
</dbReference>
<dbReference type="Proteomes" id="UP000054302">
    <property type="component" value="Unassembled WGS sequence"/>
</dbReference>
<dbReference type="GO" id="GO:0031297">
    <property type="term" value="P:replication fork processing"/>
    <property type="evidence" value="ECO:0007669"/>
    <property type="project" value="TreeGrafter"/>
</dbReference>
<dbReference type="CDD" id="cd20085">
    <property type="entry name" value="XPF_nuclease_Mms4"/>
    <property type="match status" value="1"/>
</dbReference>
<evidence type="ECO:0000256" key="7">
    <source>
        <dbReference type="ARBA" id="ARBA00022763"/>
    </source>
</evidence>
<dbReference type="OrthoDB" id="343092at2759"/>
<reference evidence="16 17" key="1">
    <citation type="submission" date="2015-01" db="EMBL/GenBank/DDBJ databases">
        <title>The Genome Sequence of Exophiala mesophila CBS40295.</title>
        <authorList>
            <consortium name="The Broad Institute Genomics Platform"/>
            <person name="Cuomo C."/>
            <person name="de Hoog S."/>
            <person name="Gorbushina A."/>
            <person name="Stielow B."/>
            <person name="Teixiera M."/>
            <person name="Abouelleil A."/>
            <person name="Chapman S.B."/>
            <person name="Priest M."/>
            <person name="Young S.K."/>
            <person name="Wortman J."/>
            <person name="Nusbaum C."/>
            <person name="Birren B."/>
        </authorList>
    </citation>
    <scope>NUCLEOTIDE SEQUENCE [LARGE SCALE GENOMIC DNA]</scope>
    <source>
        <strain evidence="16 17">CBS 40295</strain>
    </source>
</reference>
<organism evidence="16 17">
    <name type="scientific">Exophiala mesophila</name>
    <name type="common">Black yeast-like fungus</name>
    <dbReference type="NCBI Taxonomy" id="212818"/>
    <lineage>
        <taxon>Eukaryota</taxon>
        <taxon>Fungi</taxon>
        <taxon>Dikarya</taxon>
        <taxon>Ascomycota</taxon>
        <taxon>Pezizomycotina</taxon>
        <taxon>Eurotiomycetes</taxon>
        <taxon>Chaetothyriomycetidae</taxon>
        <taxon>Chaetothyriales</taxon>
        <taxon>Herpotrichiellaceae</taxon>
        <taxon>Exophiala</taxon>
    </lineage>
</organism>
<keyword evidence="10" id="KW-0233">DNA recombination</keyword>
<evidence type="ECO:0000256" key="13">
    <source>
        <dbReference type="ARBA" id="ARBA00023254"/>
    </source>
</evidence>
<keyword evidence="4" id="KW-0540">Nuclease</keyword>
<feature type="region of interest" description="Disordered" evidence="14">
    <location>
        <begin position="1"/>
        <end position="31"/>
    </location>
</feature>
<evidence type="ECO:0000256" key="8">
    <source>
        <dbReference type="ARBA" id="ARBA00022801"/>
    </source>
</evidence>
<dbReference type="Gene3D" id="3.40.50.10130">
    <property type="match status" value="1"/>
</dbReference>
<dbReference type="HOGENOM" id="CLU_013160_1_0_1"/>
<keyword evidence="17" id="KW-1185">Reference proteome</keyword>
<dbReference type="RefSeq" id="XP_016224078.1">
    <property type="nucleotide sequence ID" value="XM_016368290.1"/>
</dbReference>
<keyword evidence="5" id="KW-0479">Metal-binding</keyword>
<evidence type="ECO:0000256" key="6">
    <source>
        <dbReference type="ARBA" id="ARBA00022759"/>
    </source>
</evidence>
<feature type="compositionally biased region" description="Basic and acidic residues" evidence="14">
    <location>
        <begin position="246"/>
        <end position="280"/>
    </location>
</feature>
<evidence type="ECO:0000256" key="14">
    <source>
        <dbReference type="SAM" id="MobiDB-lite"/>
    </source>
</evidence>
<keyword evidence="6" id="KW-0255">Endonuclease</keyword>
<feature type="region of interest" description="Disordered" evidence="14">
    <location>
        <begin position="53"/>
        <end position="83"/>
    </location>
</feature>
<comment type="similarity">
    <text evidence="3">Belongs to the EME1/MMS4 family.</text>
</comment>
<keyword evidence="12" id="KW-0539">Nucleus</keyword>
<comment type="cofactor">
    <cofactor evidence="1">
        <name>Mg(2+)</name>
        <dbReference type="ChEBI" id="CHEBI:18420"/>
    </cofactor>
</comment>
<feature type="compositionally biased region" description="Basic and acidic residues" evidence="14">
    <location>
        <begin position="191"/>
        <end position="204"/>
    </location>
</feature>
<keyword evidence="13" id="KW-0469">Meiosis</keyword>
<dbReference type="InterPro" id="IPR047521">
    <property type="entry name" value="XPF_nuclease_EME1_ascomycetes"/>
</dbReference>
<feature type="compositionally biased region" description="Low complexity" evidence="14">
    <location>
        <begin position="1"/>
        <end position="11"/>
    </location>
</feature>
<dbReference type="GO" id="GO:0005634">
    <property type="term" value="C:nucleus"/>
    <property type="evidence" value="ECO:0007669"/>
    <property type="project" value="UniProtKB-SubCell"/>
</dbReference>
<keyword evidence="7" id="KW-0227">DNA damage</keyword>
<dbReference type="GeneID" id="27321640"/>
<dbReference type="GO" id="GO:0048476">
    <property type="term" value="C:Holliday junction resolvase complex"/>
    <property type="evidence" value="ECO:0007669"/>
    <property type="project" value="InterPro"/>
</dbReference>
<evidence type="ECO:0000256" key="10">
    <source>
        <dbReference type="ARBA" id="ARBA00023172"/>
    </source>
</evidence>
<dbReference type="InterPro" id="IPR042530">
    <property type="entry name" value="EME1/EME2_C"/>
</dbReference>
<dbReference type="InterPro" id="IPR006166">
    <property type="entry name" value="ERCC4_domain"/>
</dbReference>
<feature type="compositionally biased region" description="Low complexity" evidence="14">
    <location>
        <begin position="64"/>
        <end position="73"/>
    </location>
</feature>
<protein>
    <recommendedName>
        <fullName evidence="15">ERCC4 domain-containing protein</fullName>
    </recommendedName>
</protein>
<dbReference type="GO" id="GO:0008821">
    <property type="term" value="F:crossover junction DNA endonuclease activity"/>
    <property type="evidence" value="ECO:0007669"/>
    <property type="project" value="TreeGrafter"/>
</dbReference>
<dbReference type="Pfam" id="PF21292">
    <property type="entry name" value="EME1-MUS81_C"/>
    <property type="match status" value="1"/>
</dbReference>
<evidence type="ECO:0000256" key="3">
    <source>
        <dbReference type="ARBA" id="ARBA00005313"/>
    </source>
</evidence>
<gene>
    <name evidence="16" type="ORF">PV10_03795</name>
</gene>
<dbReference type="VEuPathDB" id="FungiDB:PV10_03795"/>
<feature type="region of interest" description="Disordered" evidence="14">
    <location>
        <begin position="223"/>
        <end position="280"/>
    </location>
</feature>
<evidence type="ECO:0000256" key="9">
    <source>
        <dbReference type="ARBA" id="ARBA00022842"/>
    </source>
</evidence>
<feature type="compositionally biased region" description="Pro residues" evidence="14">
    <location>
        <begin position="12"/>
        <end position="25"/>
    </location>
</feature>
<feature type="region of interest" description="Disordered" evidence="14">
    <location>
        <begin position="146"/>
        <end position="204"/>
    </location>
</feature>
<keyword evidence="8" id="KW-0378">Hydrolase</keyword>
<proteinExistence type="inferred from homology"/>
<dbReference type="GO" id="GO:0006302">
    <property type="term" value="P:double-strand break repair"/>
    <property type="evidence" value="ECO:0007669"/>
    <property type="project" value="TreeGrafter"/>
</dbReference>
<evidence type="ECO:0000256" key="4">
    <source>
        <dbReference type="ARBA" id="ARBA00022722"/>
    </source>
</evidence>
<keyword evidence="9" id="KW-0460">Magnesium</keyword>
<dbReference type="GO" id="GO:0031573">
    <property type="term" value="P:mitotic intra-S DNA damage checkpoint signaling"/>
    <property type="evidence" value="ECO:0007669"/>
    <property type="project" value="TreeGrafter"/>
</dbReference>
<dbReference type="FunFam" id="1.10.150.670:FF:000004">
    <property type="entry name" value="Crossover junction endonuclease EME1"/>
    <property type="match status" value="1"/>
</dbReference>
<dbReference type="Gene3D" id="1.10.150.670">
    <property type="entry name" value="Crossover junction endonuclease EME1, DNA-binding domain"/>
    <property type="match status" value="1"/>
</dbReference>
<name>A0A0D1ZF97_EXOME</name>
<accession>A0A0D1ZF97</accession>
<dbReference type="AlphaFoldDB" id="A0A0D1ZF97"/>
<feature type="compositionally biased region" description="Low complexity" evidence="14">
    <location>
        <begin position="158"/>
        <end position="169"/>
    </location>
</feature>